<accession>A0A067C2Z7</accession>
<reference evidence="1 2" key="1">
    <citation type="journal article" date="2013" name="PLoS Genet.">
        <title>Distinctive expansion of potential virulence genes in the genome of the oomycete fish pathogen Saprolegnia parasitica.</title>
        <authorList>
            <person name="Jiang R.H."/>
            <person name="de Bruijn I."/>
            <person name="Haas B.J."/>
            <person name="Belmonte R."/>
            <person name="Lobach L."/>
            <person name="Christie J."/>
            <person name="van den Ackerveken G."/>
            <person name="Bottin A."/>
            <person name="Bulone V."/>
            <person name="Diaz-Moreno S.M."/>
            <person name="Dumas B."/>
            <person name="Fan L."/>
            <person name="Gaulin E."/>
            <person name="Govers F."/>
            <person name="Grenville-Briggs L.J."/>
            <person name="Horner N.R."/>
            <person name="Levin J.Z."/>
            <person name="Mammella M."/>
            <person name="Meijer H.J."/>
            <person name="Morris P."/>
            <person name="Nusbaum C."/>
            <person name="Oome S."/>
            <person name="Phillips A.J."/>
            <person name="van Rooyen D."/>
            <person name="Rzeszutek E."/>
            <person name="Saraiva M."/>
            <person name="Secombes C.J."/>
            <person name="Seidl M.F."/>
            <person name="Snel B."/>
            <person name="Stassen J.H."/>
            <person name="Sykes S."/>
            <person name="Tripathy S."/>
            <person name="van den Berg H."/>
            <person name="Vega-Arreguin J.C."/>
            <person name="Wawra S."/>
            <person name="Young S.K."/>
            <person name="Zeng Q."/>
            <person name="Dieguez-Uribeondo J."/>
            <person name="Russ C."/>
            <person name="Tyler B.M."/>
            <person name="van West P."/>
        </authorList>
    </citation>
    <scope>NUCLEOTIDE SEQUENCE [LARGE SCALE GENOMIC DNA]</scope>
    <source>
        <strain evidence="1 2">CBS 223.65</strain>
    </source>
</reference>
<sequence length="248" mass="26616">MEANCARLASAPKPVLLLFAPPRKQRLVRAASLLDGASARLHRSFARALCTPRASEYEVLWSAPPLGLVLHYKPPSRTKTPCIKRVKPHCALALPNSADGHLLVAVNNIATSGLASSDLTRLLHSAGFPIVLRFRSESETSAPPSNRISDSDAASSILELDATHRIVWRDGDLGLTFAPNAAGPVVKRVGACSQRVRVGDVLLHINSKPVPMDEPFSDTMARLVAMPKPIVLGFTHAMADERGSSESL</sequence>
<name>A0A067C2Z7_SAPPC</name>
<organism evidence="1 2">
    <name type="scientific">Saprolegnia parasitica (strain CBS 223.65)</name>
    <dbReference type="NCBI Taxonomy" id="695850"/>
    <lineage>
        <taxon>Eukaryota</taxon>
        <taxon>Sar</taxon>
        <taxon>Stramenopiles</taxon>
        <taxon>Oomycota</taxon>
        <taxon>Saprolegniomycetes</taxon>
        <taxon>Saprolegniales</taxon>
        <taxon>Saprolegniaceae</taxon>
        <taxon>Saprolegnia</taxon>
    </lineage>
</organism>
<keyword evidence="2" id="KW-1185">Reference proteome</keyword>
<dbReference type="AlphaFoldDB" id="A0A067C2Z7"/>
<dbReference type="OrthoDB" id="67717at2759"/>
<gene>
    <name evidence="1" type="ORF">SPRG_12938</name>
</gene>
<evidence type="ECO:0000313" key="2">
    <source>
        <dbReference type="Proteomes" id="UP000030745"/>
    </source>
</evidence>
<dbReference type="GeneID" id="24134854"/>
<dbReference type="Proteomes" id="UP000030745">
    <property type="component" value="Unassembled WGS sequence"/>
</dbReference>
<evidence type="ECO:0000313" key="1">
    <source>
        <dbReference type="EMBL" id="KDO21157.1"/>
    </source>
</evidence>
<dbReference type="VEuPathDB" id="FungiDB:SPRG_12938"/>
<protein>
    <recommendedName>
        <fullName evidence="3">PDZ domain-containing protein</fullName>
    </recommendedName>
</protein>
<dbReference type="RefSeq" id="XP_012208156.1">
    <property type="nucleotide sequence ID" value="XM_012352766.1"/>
</dbReference>
<evidence type="ECO:0008006" key="3">
    <source>
        <dbReference type="Google" id="ProtNLM"/>
    </source>
</evidence>
<dbReference type="KEGG" id="spar:SPRG_12938"/>
<proteinExistence type="predicted"/>
<dbReference type="EMBL" id="KK583294">
    <property type="protein sequence ID" value="KDO21157.1"/>
    <property type="molecule type" value="Genomic_DNA"/>
</dbReference>